<sequence length="328" mass="39868">MVPSKEDIFEKKWEEKKTFEDKNKMNRKTINFIENNNKNNLNIEEKKKNVIVNRRASYSASIRNNIKTKKKWNEEDVSKYEKDMNFKTQRNLKNRSSVQTTMKKYDEKNVCALKNVTVENKELNENENENENDNIYQNVTNDNIYKNVTNDNIYQNVTNDKENNNLNNINNKYCVEDITLYEVQKEKSKKDVHHNKEDDNTDKREIYNKMDHDQYVITPYEKKNIQQNEKEKNVLLYNTNCEEQKDQNHNYDHTFKHRRKTLVDTNHEYLNKAEYKEYMHNKENYSEKGGRFVDNDDKFNENEEENEMHNEINHLEEENKYNVFYGQI</sequence>
<dbReference type="EMBL" id="KI926040">
    <property type="protein sequence ID" value="ETW43685.1"/>
    <property type="molecule type" value="Genomic_DNA"/>
</dbReference>
<dbReference type="Proteomes" id="UP000019114">
    <property type="component" value="Unassembled WGS sequence"/>
</dbReference>
<proteinExistence type="predicted"/>
<name>W4IKQ5_PLAFA</name>
<reference evidence="1 2" key="1">
    <citation type="submission" date="2013-02" db="EMBL/GenBank/DDBJ databases">
        <title>The Genome Annotation of Plasmodium falciparum NF135/5.C10.</title>
        <authorList>
            <consortium name="The Broad Institute Genome Sequencing Platform"/>
            <consortium name="The Broad Institute Genome Sequencing Center for Infectious Disease"/>
            <person name="Neafsey D."/>
            <person name="Hoffman S."/>
            <person name="Volkman S."/>
            <person name="Rosenthal P."/>
            <person name="Walker B."/>
            <person name="Young S.K."/>
            <person name="Zeng Q."/>
            <person name="Gargeya S."/>
            <person name="Fitzgerald M."/>
            <person name="Haas B."/>
            <person name="Abouelleil A."/>
            <person name="Allen A.W."/>
            <person name="Alvarado L."/>
            <person name="Arachchi H.M."/>
            <person name="Berlin A.M."/>
            <person name="Chapman S.B."/>
            <person name="Gainer-Dewar J."/>
            <person name="Goldberg J."/>
            <person name="Griggs A."/>
            <person name="Gujja S."/>
            <person name="Hansen M."/>
            <person name="Howarth C."/>
            <person name="Imamovic A."/>
            <person name="Ireland A."/>
            <person name="Larimer J."/>
            <person name="McCowan C."/>
            <person name="Murphy C."/>
            <person name="Pearson M."/>
            <person name="Poon T.W."/>
            <person name="Priest M."/>
            <person name="Roberts A."/>
            <person name="Saif S."/>
            <person name="Shea T."/>
            <person name="Sisk P."/>
            <person name="Sykes S."/>
            <person name="Wortman J."/>
            <person name="Nusbaum C."/>
            <person name="Birren B."/>
        </authorList>
    </citation>
    <scope>NUCLEOTIDE SEQUENCE [LARGE SCALE GENOMIC DNA]</scope>
    <source>
        <strain evidence="1 2">NF135/5.C10</strain>
    </source>
</reference>
<gene>
    <name evidence="1" type="ORF">PFNF135_01945</name>
</gene>
<evidence type="ECO:0000313" key="2">
    <source>
        <dbReference type="Proteomes" id="UP000019114"/>
    </source>
</evidence>
<evidence type="ECO:0000313" key="1">
    <source>
        <dbReference type="EMBL" id="ETW43685.1"/>
    </source>
</evidence>
<protein>
    <submittedName>
        <fullName evidence="1">Uncharacterized protein</fullName>
    </submittedName>
</protein>
<accession>W4IKQ5</accession>
<dbReference type="PANTHER" id="PTHR14754:SF35">
    <property type="entry name" value="TYPE VII SECRETION SYSTEM ACCESSORY FACTOR ESAA"/>
    <property type="match status" value="1"/>
</dbReference>
<organism evidence="1 2">
    <name type="scientific">Plasmodium falciparum NF135/5.C10</name>
    <dbReference type="NCBI Taxonomy" id="1036726"/>
    <lineage>
        <taxon>Eukaryota</taxon>
        <taxon>Sar</taxon>
        <taxon>Alveolata</taxon>
        <taxon>Apicomplexa</taxon>
        <taxon>Aconoidasida</taxon>
        <taxon>Haemosporida</taxon>
        <taxon>Plasmodiidae</taxon>
        <taxon>Plasmodium</taxon>
        <taxon>Plasmodium (Laverania)</taxon>
    </lineage>
</organism>
<dbReference type="AlphaFoldDB" id="W4IKQ5"/>
<dbReference type="PANTHER" id="PTHR14754">
    <property type="entry name" value="TRANSCRIPTION ELONGATION FACTOR A"/>
    <property type="match status" value="1"/>
</dbReference>
<reference evidence="1 2" key="2">
    <citation type="submission" date="2013-02" db="EMBL/GenBank/DDBJ databases">
        <title>The Genome Sequence of Plasmodium falciparum NF135/5.C10.</title>
        <authorList>
            <consortium name="The Broad Institute Genome Sequencing Platform"/>
            <consortium name="The Broad Institute Genome Sequencing Center for Infectious Disease"/>
            <person name="Neafsey D."/>
            <person name="Cheeseman I."/>
            <person name="Volkman S."/>
            <person name="Adams J."/>
            <person name="Walker B."/>
            <person name="Young S.K."/>
            <person name="Zeng Q."/>
            <person name="Gargeya S."/>
            <person name="Fitzgerald M."/>
            <person name="Haas B."/>
            <person name="Abouelleil A."/>
            <person name="Alvarado L."/>
            <person name="Arachchi H.M."/>
            <person name="Berlin A.M."/>
            <person name="Chapman S.B."/>
            <person name="Dewar J."/>
            <person name="Goldberg J."/>
            <person name="Griggs A."/>
            <person name="Gujja S."/>
            <person name="Hansen M."/>
            <person name="Howarth C."/>
            <person name="Imamovic A."/>
            <person name="Larimer J."/>
            <person name="McCowan C."/>
            <person name="Murphy C."/>
            <person name="Neiman D."/>
            <person name="Pearson M."/>
            <person name="Priest M."/>
            <person name="Roberts A."/>
            <person name="Saif S."/>
            <person name="Shea T."/>
            <person name="Sisk P."/>
            <person name="Sykes S."/>
            <person name="Wortman J."/>
            <person name="Nusbaum C."/>
            <person name="Birren B."/>
        </authorList>
    </citation>
    <scope>NUCLEOTIDE SEQUENCE [LARGE SCALE GENOMIC DNA]</scope>
    <source>
        <strain evidence="1 2">NF135/5.C10</strain>
    </source>
</reference>